<dbReference type="AlphaFoldDB" id="A0A5N5UFA6"/>
<comment type="caution">
    <text evidence="11">The sequence shown here is derived from an EMBL/GenBank/DDBJ whole genome shotgun (WGS) entry which is preliminary data.</text>
</comment>
<dbReference type="GO" id="GO:1900753">
    <property type="term" value="P:doxorubicin transport"/>
    <property type="evidence" value="ECO:0007669"/>
    <property type="project" value="InterPro"/>
</dbReference>
<evidence type="ECO:0000256" key="6">
    <source>
        <dbReference type="ARBA" id="ARBA00022967"/>
    </source>
</evidence>
<dbReference type="PANTHER" id="PTHR43582:SF2">
    <property type="entry name" value="LINEARMYCIN RESISTANCE ATP-BINDING PROTEIN LNRL"/>
    <property type="match status" value="1"/>
</dbReference>
<evidence type="ECO:0000256" key="4">
    <source>
        <dbReference type="ARBA" id="ARBA00022741"/>
    </source>
</evidence>
<comment type="subcellular location">
    <subcellularLocation>
        <location evidence="1">Cell membrane</location>
        <topology evidence="1">Peripheral membrane protein</topology>
        <orientation evidence="1">Cytoplasmic side</orientation>
    </subcellularLocation>
</comment>
<dbReference type="Proteomes" id="UP000326302">
    <property type="component" value="Unassembled WGS sequence"/>
</dbReference>
<dbReference type="EMBL" id="QMDY01000005">
    <property type="protein sequence ID" value="KAB7517327.1"/>
    <property type="molecule type" value="Genomic_DNA"/>
</dbReference>
<keyword evidence="7" id="KW-0472">Membrane</keyword>
<evidence type="ECO:0000256" key="7">
    <source>
        <dbReference type="ARBA" id="ARBA00023136"/>
    </source>
</evidence>
<dbReference type="GO" id="GO:0016887">
    <property type="term" value="F:ATP hydrolysis activity"/>
    <property type="evidence" value="ECO:0007669"/>
    <property type="project" value="InterPro"/>
</dbReference>
<evidence type="ECO:0000256" key="3">
    <source>
        <dbReference type="ARBA" id="ARBA00022475"/>
    </source>
</evidence>
<accession>A0A5N5UFA6</accession>
<sequence>MSAIRTTGLSKRYGETVAVDDLSVTVESGEVFGMLGPNGAGKSTLIGMLCTLSTPTDGEATVNGYDIRSERDAVRDSIGVVFQEPALDEELTAAENLAFHARMYGLSREERRERIGDLLDLVELADVADDPVGEYSGGMKRRLEIARGLIHEPEVLFLDEPTLGLDAQTRRATWRYIERMNDERGVTVVLTTHYMEEADHLCDRVAIVDDGNVIALDTPTTLKAQQGGDMLELGLEGDVVTLTARLEDTPWVESVTATDAGVQVALAGDRTRVPDVVRLADETGVTITAVEVHRPSLETVFLALTGNTIAEAAAEGKQ</sequence>
<accession>A0A5N5UJM1</accession>
<keyword evidence="4" id="KW-0547">Nucleotide-binding</keyword>
<organism evidence="11 13">
    <name type="scientific">Halosegnis rubeus</name>
    <dbReference type="NCBI Taxonomy" id="2212850"/>
    <lineage>
        <taxon>Archaea</taxon>
        <taxon>Methanobacteriati</taxon>
        <taxon>Methanobacteriota</taxon>
        <taxon>Stenosarchaea group</taxon>
        <taxon>Halobacteria</taxon>
        <taxon>Halobacteriales</taxon>
        <taxon>Natronomonadaceae</taxon>
        <taxon>Halosegnis</taxon>
    </lineage>
</organism>
<dbReference type="EMBL" id="QKKZ01000004">
    <property type="protein sequence ID" value="KAB7513344.1"/>
    <property type="molecule type" value="Genomic_DNA"/>
</dbReference>
<evidence type="ECO:0000256" key="2">
    <source>
        <dbReference type="ARBA" id="ARBA00022448"/>
    </source>
</evidence>
<keyword evidence="15" id="KW-1185">Reference proteome</keyword>
<feature type="domain" description="ABC transporter" evidence="9">
    <location>
        <begin position="4"/>
        <end position="235"/>
    </location>
</feature>
<dbReference type="SUPFAM" id="SSF52540">
    <property type="entry name" value="P-loop containing nucleoside triphosphate hydrolases"/>
    <property type="match status" value="1"/>
</dbReference>
<dbReference type="PROSITE" id="PS00211">
    <property type="entry name" value="ABC_TRANSPORTER_1"/>
    <property type="match status" value="1"/>
</dbReference>
<dbReference type="Proteomes" id="UP000326865">
    <property type="component" value="Unassembled WGS sequence"/>
</dbReference>
<comment type="similarity">
    <text evidence="8">Belongs to the ABC transporter superfamily. Drug exporter-1 (DrugE1) (TC 3.A.1.105) family.</text>
</comment>
<dbReference type="SMART" id="SM00382">
    <property type="entry name" value="AAA"/>
    <property type="match status" value="1"/>
</dbReference>
<name>A0A5N5UFA6_9EURY</name>
<dbReference type="InterPro" id="IPR003593">
    <property type="entry name" value="AAA+_ATPase"/>
</dbReference>
<dbReference type="InterPro" id="IPR017871">
    <property type="entry name" value="ABC_transporter-like_CS"/>
</dbReference>
<dbReference type="InterPro" id="IPR003439">
    <property type="entry name" value="ABC_transporter-like_ATP-bd"/>
</dbReference>
<proteinExistence type="inferred from homology"/>
<gene>
    <name evidence="10" type="ORF">DM867_10215</name>
    <name evidence="12" type="ORF">DMP03_03525</name>
    <name evidence="11" type="ORF">DP108_09960</name>
</gene>
<evidence type="ECO:0000313" key="12">
    <source>
        <dbReference type="EMBL" id="KAB7518440.1"/>
    </source>
</evidence>
<dbReference type="GO" id="GO:0043215">
    <property type="term" value="P:daunorubicin transport"/>
    <property type="evidence" value="ECO:0007669"/>
    <property type="project" value="InterPro"/>
</dbReference>
<dbReference type="GO" id="GO:0005524">
    <property type="term" value="F:ATP binding"/>
    <property type="evidence" value="ECO:0007669"/>
    <property type="project" value="UniProtKB-KW"/>
</dbReference>
<evidence type="ECO:0000313" key="13">
    <source>
        <dbReference type="Proteomes" id="UP000326207"/>
    </source>
</evidence>
<dbReference type="Pfam" id="PF00005">
    <property type="entry name" value="ABC_tran"/>
    <property type="match status" value="1"/>
</dbReference>
<dbReference type="EMBL" id="QJOW01000001">
    <property type="protein sequence ID" value="KAB7518440.1"/>
    <property type="molecule type" value="Genomic_DNA"/>
</dbReference>
<evidence type="ECO:0000256" key="1">
    <source>
        <dbReference type="ARBA" id="ARBA00004413"/>
    </source>
</evidence>
<evidence type="ECO:0000259" key="9">
    <source>
        <dbReference type="PROSITE" id="PS50893"/>
    </source>
</evidence>
<dbReference type="RefSeq" id="WP_152119328.1">
    <property type="nucleotide sequence ID" value="NZ_QJOW01000001.1"/>
</dbReference>
<evidence type="ECO:0000313" key="15">
    <source>
        <dbReference type="Proteomes" id="UP000326865"/>
    </source>
</evidence>
<dbReference type="InterPro" id="IPR025302">
    <property type="entry name" value="DrrA1/2-like_C"/>
</dbReference>
<evidence type="ECO:0000256" key="5">
    <source>
        <dbReference type="ARBA" id="ARBA00022840"/>
    </source>
</evidence>
<dbReference type="PROSITE" id="PS50893">
    <property type="entry name" value="ABC_TRANSPORTER_2"/>
    <property type="match status" value="1"/>
</dbReference>
<keyword evidence="3" id="KW-1003">Cell membrane</keyword>
<dbReference type="Pfam" id="PF13732">
    <property type="entry name" value="DrrA1-3_C"/>
    <property type="match status" value="1"/>
</dbReference>
<accession>A0A5N5U451</accession>
<dbReference type="Proteomes" id="UP000326207">
    <property type="component" value="Unassembled WGS sequence"/>
</dbReference>
<dbReference type="OrthoDB" id="87732at2157"/>
<dbReference type="FunFam" id="3.40.50.300:FF:000589">
    <property type="entry name" value="ABC transporter, ATP-binding subunit"/>
    <property type="match status" value="1"/>
</dbReference>
<evidence type="ECO:0000256" key="8">
    <source>
        <dbReference type="ARBA" id="ARBA00049985"/>
    </source>
</evidence>
<dbReference type="GO" id="GO:0005886">
    <property type="term" value="C:plasma membrane"/>
    <property type="evidence" value="ECO:0007669"/>
    <property type="project" value="UniProtKB-SubCell"/>
</dbReference>
<keyword evidence="2" id="KW-0813">Transport</keyword>
<keyword evidence="5 11" id="KW-0067">ATP-binding</keyword>
<keyword evidence="6" id="KW-1278">Translocase</keyword>
<evidence type="ECO:0000313" key="10">
    <source>
        <dbReference type="EMBL" id="KAB7513344.1"/>
    </source>
</evidence>
<dbReference type="NCBIfam" id="TIGR01188">
    <property type="entry name" value="drrA"/>
    <property type="match status" value="1"/>
</dbReference>
<dbReference type="PANTHER" id="PTHR43582">
    <property type="entry name" value="LINEARMYCIN RESISTANCE ATP-BINDING PROTEIN LNRL"/>
    <property type="match status" value="1"/>
</dbReference>
<dbReference type="Gene3D" id="3.40.50.300">
    <property type="entry name" value="P-loop containing nucleotide triphosphate hydrolases"/>
    <property type="match status" value="1"/>
</dbReference>
<evidence type="ECO:0000313" key="14">
    <source>
        <dbReference type="Proteomes" id="UP000326302"/>
    </source>
</evidence>
<dbReference type="InterPro" id="IPR005894">
    <property type="entry name" value="DrrA"/>
</dbReference>
<dbReference type="InterPro" id="IPR027417">
    <property type="entry name" value="P-loop_NTPase"/>
</dbReference>
<evidence type="ECO:0000313" key="11">
    <source>
        <dbReference type="EMBL" id="KAB7517327.1"/>
    </source>
</evidence>
<reference evidence="13 14" key="1">
    <citation type="submission" date="2019-10" db="EMBL/GenBank/DDBJ databases">
        <title>Unraveling microbial dark matter from salterns through culturing: the case of the genus Halosegnis.</title>
        <authorList>
            <person name="Duran-Viseras A."/>
            <person name="Andrei A.-S."/>
            <person name="Vera-Gargallo B."/>
            <person name="Ghai R."/>
            <person name="Sanchez-Porro C."/>
            <person name="Ventosa A."/>
        </authorList>
    </citation>
    <scope>NUCLEOTIDE SEQUENCE [LARGE SCALE GENOMIC DNA]</scope>
    <source>
        <strain evidence="12 14">F17-44</strain>
        <strain evidence="10 15">F18-79</strain>
        <strain evidence="11 13">F19-13</strain>
    </source>
</reference>
<protein>
    <submittedName>
        <fullName evidence="11">ATP-binding cassette domain-containing protein</fullName>
    </submittedName>
</protein>